<evidence type="ECO:0000256" key="3">
    <source>
        <dbReference type="ARBA" id="ARBA00022692"/>
    </source>
</evidence>
<feature type="transmembrane region" description="Helical" evidence="6">
    <location>
        <begin position="257"/>
        <end position="275"/>
    </location>
</feature>
<gene>
    <name evidence="7" type="ORF">BJ684DRAFT_11441</name>
</gene>
<feature type="transmembrane region" description="Helical" evidence="6">
    <location>
        <begin position="423"/>
        <end position="447"/>
    </location>
</feature>
<evidence type="ECO:0000256" key="1">
    <source>
        <dbReference type="ARBA" id="ARBA00004141"/>
    </source>
</evidence>
<dbReference type="Proteomes" id="UP000267251">
    <property type="component" value="Unassembled WGS sequence"/>
</dbReference>
<feature type="transmembrane region" description="Helical" evidence="6">
    <location>
        <begin position="117"/>
        <end position="137"/>
    </location>
</feature>
<dbReference type="Pfam" id="PF03062">
    <property type="entry name" value="MBOAT"/>
    <property type="match status" value="1"/>
</dbReference>
<sequence length="503" mass="59068">SSDKQPNYALYAHHLSQGWIFGRMVDDSDPQYGGFRDNLPLLIPVVIGHSIISRILAYLLRDRPLEIRQNARIYYAIISSLIFMVIAFGSGLLKMLMILGVNYAISAQFRGHRANPVISWIWTLGILLINEWYPWYFADIASFLAPLDAHTGLLGRWEVHFNFSMLRMISYNLDYFWAIRQGYEALEEAIDSSSPTPKQRVQRPLPLSEYSLLHYLAYTLYLPLFLAGPIITFNDFITQIRLPRKELGNPWFTIKYAIRWVAVALLMELLLHYIYVVAISNTKSWSGFSPMQISMIGYFILNNIWLKLLIIWRFFRLWAMADGIITEENMTRCMTNNYGAQDFWRHWHRSYNRWTIRYIYIPLGGTRYAMYNIWVVFTFVALWHDLRLRLLAWGWLISLFILPEFLAIYLTRPLRKKSWFRHLAACGAVFNILMMMIANLVGFAVGIDGIKQMISDIFTVDGIWFVMGCLFCIFVSVQIMFEYREMVKRREAQLILDGKQQMD</sequence>
<reference evidence="8" key="1">
    <citation type="journal article" date="2018" name="Nat. Microbiol.">
        <title>Leveraging single-cell genomics to expand the fungal tree of life.</title>
        <authorList>
            <person name="Ahrendt S.R."/>
            <person name="Quandt C.A."/>
            <person name="Ciobanu D."/>
            <person name="Clum A."/>
            <person name="Salamov A."/>
            <person name="Andreopoulos B."/>
            <person name="Cheng J.F."/>
            <person name="Woyke T."/>
            <person name="Pelin A."/>
            <person name="Henrissat B."/>
            <person name="Reynolds N.K."/>
            <person name="Benny G.L."/>
            <person name="Smith M.E."/>
            <person name="James T.Y."/>
            <person name="Grigoriev I.V."/>
        </authorList>
    </citation>
    <scope>NUCLEOTIDE SEQUENCE [LARGE SCALE GENOMIC DNA]</scope>
</reference>
<feature type="non-terminal residue" evidence="7">
    <location>
        <position position="1"/>
    </location>
</feature>
<feature type="transmembrane region" description="Helical" evidence="6">
    <location>
        <begin position="295"/>
        <end position="315"/>
    </location>
</feature>
<dbReference type="AlphaFoldDB" id="A0A4P9Y1B8"/>
<proteinExistence type="inferred from homology"/>
<dbReference type="GO" id="GO:0006506">
    <property type="term" value="P:GPI anchor biosynthetic process"/>
    <property type="evidence" value="ECO:0007669"/>
    <property type="project" value="TreeGrafter"/>
</dbReference>
<feature type="transmembrane region" description="Helical" evidence="6">
    <location>
        <begin position="215"/>
        <end position="237"/>
    </location>
</feature>
<dbReference type="InterPro" id="IPR004299">
    <property type="entry name" value="MBOAT_fam"/>
</dbReference>
<evidence type="ECO:0000256" key="5">
    <source>
        <dbReference type="ARBA" id="ARBA00023136"/>
    </source>
</evidence>
<evidence type="ECO:0000256" key="2">
    <source>
        <dbReference type="ARBA" id="ARBA00010323"/>
    </source>
</evidence>
<feature type="transmembrane region" description="Helical" evidence="6">
    <location>
        <begin position="41"/>
        <end position="60"/>
    </location>
</feature>
<keyword evidence="8" id="KW-1185">Reference proteome</keyword>
<keyword evidence="7" id="KW-0012">Acyltransferase</keyword>
<evidence type="ECO:0000313" key="7">
    <source>
        <dbReference type="EMBL" id="RKP12464.1"/>
    </source>
</evidence>
<feature type="transmembrane region" description="Helical" evidence="6">
    <location>
        <begin position="462"/>
        <end position="481"/>
    </location>
</feature>
<dbReference type="EMBL" id="KZ988323">
    <property type="protein sequence ID" value="RKP12464.1"/>
    <property type="molecule type" value="Genomic_DNA"/>
</dbReference>
<feature type="transmembrane region" description="Helical" evidence="6">
    <location>
        <begin position="358"/>
        <end position="384"/>
    </location>
</feature>
<comment type="similarity">
    <text evidence="2">Belongs to the membrane-bound acyltransferase family.</text>
</comment>
<keyword evidence="3 6" id="KW-0812">Transmembrane</keyword>
<name>A0A4P9Y1B8_9FUNG</name>
<dbReference type="GO" id="GO:0008374">
    <property type="term" value="F:O-acyltransferase activity"/>
    <property type="evidence" value="ECO:0007669"/>
    <property type="project" value="TreeGrafter"/>
</dbReference>
<feature type="transmembrane region" description="Helical" evidence="6">
    <location>
        <begin position="390"/>
        <end position="411"/>
    </location>
</feature>
<comment type="subcellular location">
    <subcellularLocation>
        <location evidence="1">Membrane</location>
        <topology evidence="1">Multi-pass membrane protein</topology>
    </subcellularLocation>
</comment>
<dbReference type="GO" id="GO:0005783">
    <property type="term" value="C:endoplasmic reticulum"/>
    <property type="evidence" value="ECO:0007669"/>
    <property type="project" value="TreeGrafter"/>
</dbReference>
<dbReference type="InterPro" id="IPR051085">
    <property type="entry name" value="MB_O-acyltransferase"/>
</dbReference>
<protein>
    <submittedName>
        <fullName evidence="7">MBOAT, membrane-bound O-acyltransferase family-domain-containing protein</fullName>
    </submittedName>
</protein>
<keyword evidence="4 6" id="KW-1133">Transmembrane helix</keyword>
<accession>A0A4P9Y1B8</accession>
<keyword evidence="5 6" id="KW-0472">Membrane</keyword>
<dbReference type="PANTHER" id="PTHR13285">
    <property type="entry name" value="ACYLTRANSFERASE"/>
    <property type="match status" value="1"/>
</dbReference>
<evidence type="ECO:0000256" key="6">
    <source>
        <dbReference type="SAM" id="Phobius"/>
    </source>
</evidence>
<evidence type="ECO:0000313" key="8">
    <source>
        <dbReference type="Proteomes" id="UP000267251"/>
    </source>
</evidence>
<feature type="transmembrane region" description="Helical" evidence="6">
    <location>
        <begin position="72"/>
        <end position="105"/>
    </location>
</feature>
<dbReference type="PANTHER" id="PTHR13285:SF18">
    <property type="entry name" value="PROTEIN-CYSTEINE N-PALMITOYLTRANSFERASE RASP"/>
    <property type="match status" value="1"/>
</dbReference>
<dbReference type="OrthoDB" id="420606at2759"/>
<evidence type="ECO:0000256" key="4">
    <source>
        <dbReference type="ARBA" id="ARBA00022989"/>
    </source>
</evidence>
<organism evidence="7 8">
    <name type="scientific">Piptocephalis cylindrospora</name>
    <dbReference type="NCBI Taxonomy" id="1907219"/>
    <lineage>
        <taxon>Eukaryota</taxon>
        <taxon>Fungi</taxon>
        <taxon>Fungi incertae sedis</taxon>
        <taxon>Zoopagomycota</taxon>
        <taxon>Zoopagomycotina</taxon>
        <taxon>Zoopagomycetes</taxon>
        <taxon>Zoopagales</taxon>
        <taxon>Piptocephalidaceae</taxon>
        <taxon>Piptocephalis</taxon>
    </lineage>
</organism>
<dbReference type="GO" id="GO:0016020">
    <property type="term" value="C:membrane"/>
    <property type="evidence" value="ECO:0007669"/>
    <property type="project" value="UniProtKB-SubCell"/>
</dbReference>
<keyword evidence="7" id="KW-0808">Transferase</keyword>